<proteinExistence type="predicted"/>
<keyword evidence="2" id="KW-1185">Reference proteome</keyword>
<reference evidence="1 2" key="1">
    <citation type="submission" date="2018-07" db="EMBL/GenBank/DDBJ databases">
        <title>Pedobacter sp. nov., isolated from soil.</title>
        <authorList>
            <person name="Zhou L.Y."/>
            <person name="Du Z.J."/>
        </authorList>
    </citation>
    <scope>NUCLEOTIDE SEQUENCE [LARGE SCALE GENOMIC DNA]</scope>
    <source>
        <strain evidence="1 2">JDX94</strain>
    </source>
</reference>
<dbReference type="EMBL" id="QPKV01000003">
    <property type="protein sequence ID" value="RDC57157.1"/>
    <property type="molecule type" value="Genomic_DNA"/>
</dbReference>
<evidence type="ECO:0000313" key="1">
    <source>
        <dbReference type="EMBL" id="RDC57157.1"/>
    </source>
</evidence>
<dbReference type="AlphaFoldDB" id="A0A369Q1N6"/>
<protein>
    <submittedName>
        <fullName evidence="1">Uncharacterized protein</fullName>
    </submittedName>
</protein>
<evidence type="ECO:0000313" key="2">
    <source>
        <dbReference type="Proteomes" id="UP000253961"/>
    </source>
</evidence>
<name>A0A369Q1N6_9SPHI</name>
<dbReference type="Proteomes" id="UP000253961">
    <property type="component" value="Unassembled WGS sequence"/>
</dbReference>
<comment type="caution">
    <text evidence="1">The sequence shown here is derived from an EMBL/GenBank/DDBJ whole genome shotgun (WGS) entry which is preliminary data.</text>
</comment>
<gene>
    <name evidence="1" type="ORF">DU508_08185</name>
</gene>
<organism evidence="1 2">
    <name type="scientific">Pedobacter chinensis</name>
    <dbReference type="NCBI Taxonomy" id="2282421"/>
    <lineage>
        <taxon>Bacteria</taxon>
        <taxon>Pseudomonadati</taxon>
        <taxon>Bacteroidota</taxon>
        <taxon>Sphingobacteriia</taxon>
        <taxon>Sphingobacteriales</taxon>
        <taxon>Sphingobacteriaceae</taxon>
        <taxon>Pedobacter</taxon>
    </lineage>
</organism>
<accession>A0A369Q1N6</accession>
<sequence>MKCWRENNVVTRLSSRLRIEKNADSVKFQTNVFFITWSEATFSMLQLDSEKYYGFLIYFVNFNHPQIKIM</sequence>